<name>A0A167WRW8_9BURK</name>
<dbReference type="AlphaFoldDB" id="A0A167WRW8"/>
<sequence>MTGWSFLDDETKQQGRAFGEMEVGATKQASLAISALGGARDEACSFEIIETAIEGPHGLHGTAGKQLTAREYGGVGAFGVHGAGESGEQGAGACADAL</sequence>
<dbReference type="EMBL" id="CP014581">
    <property type="protein sequence ID" value="ANB78089.1"/>
    <property type="molecule type" value="Genomic_DNA"/>
</dbReference>
<keyword evidence="1" id="KW-0614">Plasmid</keyword>
<evidence type="ECO:0000313" key="1">
    <source>
        <dbReference type="EMBL" id="ANB78089.1"/>
    </source>
</evidence>
<dbReference type="Proteomes" id="UP000076852">
    <property type="component" value="Plasmid pOLGA2"/>
</dbReference>
<geneLocation type="plasmid" evidence="2">
    <name>polga2</name>
</geneLocation>
<protein>
    <submittedName>
        <fullName evidence="1">Uncharacterized protein</fullName>
    </submittedName>
</protein>
<gene>
    <name evidence="1" type="ORF">AYM40_37680</name>
</gene>
<evidence type="ECO:0000313" key="2">
    <source>
        <dbReference type="Proteomes" id="UP000076852"/>
    </source>
</evidence>
<reference evidence="1 2" key="1">
    <citation type="journal article" date="2016" name="Gene">
        <title>PacBio SMRT assembly of a complex multi-replicon genome reveals chlorocatechol degradative operon in a region of genome plasticity.</title>
        <authorList>
            <person name="Ricker N."/>
            <person name="Shen S.Y."/>
            <person name="Goordial J."/>
            <person name="Jin S."/>
            <person name="Fulthorpe R.R."/>
        </authorList>
    </citation>
    <scope>NUCLEOTIDE SEQUENCE [LARGE SCALE GENOMIC DNA]</scope>
    <source>
        <strain evidence="1 2">OLGA172</strain>
        <plasmid evidence="2">polga2</plasmid>
    </source>
</reference>
<proteinExistence type="predicted"/>
<accession>A0A167WRW8</accession>
<dbReference type="KEGG" id="buz:AYM40_37680"/>
<organism evidence="1 2">
    <name type="scientific">Paraburkholderia phytofirmans OLGA172</name>
    <dbReference type="NCBI Taxonomy" id="1417228"/>
    <lineage>
        <taxon>Bacteria</taxon>
        <taxon>Pseudomonadati</taxon>
        <taxon>Pseudomonadota</taxon>
        <taxon>Betaproteobacteria</taxon>
        <taxon>Burkholderiales</taxon>
        <taxon>Burkholderiaceae</taxon>
        <taxon>Paraburkholderia</taxon>
    </lineage>
</organism>
<keyword evidence="2" id="KW-1185">Reference proteome</keyword>